<feature type="domain" description="Major facilitator superfamily (MFS) profile" evidence="9">
    <location>
        <begin position="27"/>
        <end position="524"/>
    </location>
</feature>
<name>A0A9P3HH11_9FUNG</name>
<keyword evidence="4" id="KW-0769">Symport</keyword>
<protein>
    <recommendedName>
        <fullName evidence="9">Major facilitator superfamily (MFS) profile domain-containing protein</fullName>
    </recommendedName>
</protein>
<evidence type="ECO:0000256" key="5">
    <source>
        <dbReference type="ARBA" id="ARBA00022989"/>
    </source>
</evidence>
<evidence type="ECO:0000256" key="1">
    <source>
        <dbReference type="ARBA" id="ARBA00004141"/>
    </source>
</evidence>
<dbReference type="InterPro" id="IPR020846">
    <property type="entry name" value="MFS_dom"/>
</dbReference>
<evidence type="ECO:0000256" key="4">
    <source>
        <dbReference type="ARBA" id="ARBA00022847"/>
    </source>
</evidence>
<organism evidence="10 11">
    <name type="scientific">Entomortierella parvispora</name>
    <dbReference type="NCBI Taxonomy" id="205924"/>
    <lineage>
        <taxon>Eukaryota</taxon>
        <taxon>Fungi</taxon>
        <taxon>Fungi incertae sedis</taxon>
        <taxon>Mucoromycota</taxon>
        <taxon>Mortierellomycotina</taxon>
        <taxon>Mortierellomycetes</taxon>
        <taxon>Mortierellales</taxon>
        <taxon>Mortierellaceae</taxon>
        <taxon>Entomortierella</taxon>
    </lineage>
</organism>
<keyword evidence="3 8" id="KW-0812">Transmembrane</keyword>
<dbReference type="EMBL" id="BQFW01000012">
    <property type="protein sequence ID" value="GJJ76446.1"/>
    <property type="molecule type" value="Genomic_DNA"/>
</dbReference>
<feature type="transmembrane region" description="Helical" evidence="8">
    <location>
        <begin position="398"/>
        <end position="415"/>
    </location>
</feature>
<dbReference type="PANTHER" id="PTHR11662">
    <property type="entry name" value="SOLUTE CARRIER FAMILY 17"/>
    <property type="match status" value="1"/>
</dbReference>
<proteinExistence type="predicted"/>
<feature type="transmembrane region" description="Helical" evidence="8">
    <location>
        <begin position="454"/>
        <end position="477"/>
    </location>
</feature>
<dbReference type="PROSITE" id="PS50850">
    <property type="entry name" value="MFS"/>
    <property type="match status" value="1"/>
</dbReference>
<gene>
    <name evidence="10" type="ORF">EMPS_08805</name>
</gene>
<dbReference type="OrthoDB" id="6730379at2759"/>
<evidence type="ECO:0000256" key="7">
    <source>
        <dbReference type="SAM" id="MobiDB-lite"/>
    </source>
</evidence>
<dbReference type="Pfam" id="PF07690">
    <property type="entry name" value="MFS_1"/>
    <property type="match status" value="1"/>
</dbReference>
<dbReference type="Gene3D" id="1.20.1250.20">
    <property type="entry name" value="MFS general substrate transporter like domains"/>
    <property type="match status" value="2"/>
</dbReference>
<evidence type="ECO:0000313" key="11">
    <source>
        <dbReference type="Proteomes" id="UP000827284"/>
    </source>
</evidence>
<feature type="transmembrane region" description="Helical" evidence="8">
    <location>
        <begin position="497"/>
        <end position="519"/>
    </location>
</feature>
<reference evidence="10" key="1">
    <citation type="submission" date="2021-11" db="EMBL/GenBank/DDBJ databases">
        <authorList>
            <person name="Herlambang A."/>
            <person name="Guo Y."/>
            <person name="Takashima Y."/>
            <person name="Nishizawa T."/>
        </authorList>
    </citation>
    <scope>NUCLEOTIDE SEQUENCE</scope>
    <source>
        <strain evidence="10">E1425</strain>
    </source>
</reference>
<feature type="transmembrane region" description="Helical" evidence="8">
    <location>
        <begin position="25"/>
        <end position="53"/>
    </location>
</feature>
<feature type="transmembrane region" description="Helical" evidence="8">
    <location>
        <begin position="184"/>
        <end position="203"/>
    </location>
</feature>
<reference evidence="10" key="2">
    <citation type="journal article" date="2022" name="Microbiol. Resour. Announc.">
        <title>Whole-Genome Sequence of Entomortierella parvispora E1425, a Mucoromycotan Fungus Associated with Burkholderiaceae-Related Endosymbiotic Bacteria.</title>
        <authorList>
            <person name="Herlambang A."/>
            <person name="Guo Y."/>
            <person name="Takashima Y."/>
            <person name="Narisawa K."/>
            <person name="Ohta H."/>
            <person name="Nishizawa T."/>
        </authorList>
    </citation>
    <scope>NUCLEOTIDE SEQUENCE</scope>
    <source>
        <strain evidence="10">E1425</strain>
    </source>
</reference>
<dbReference type="GO" id="GO:0016020">
    <property type="term" value="C:membrane"/>
    <property type="evidence" value="ECO:0007669"/>
    <property type="project" value="UniProtKB-SubCell"/>
</dbReference>
<evidence type="ECO:0000313" key="10">
    <source>
        <dbReference type="EMBL" id="GJJ76446.1"/>
    </source>
</evidence>
<evidence type="ECO:0000259" key="9">
    <source>
        <dbReference type="PROSITE" id="PS50850"/>
    </source>
</evidence>
<dbReference type="InterPro" id="IPR050382">
    <property type="entry name" value="MFS_Na/Anion_cotransporter"/>
</dbReference>
<dbReference type="Proteomes" id="UP000827284">
    <property type="component" value="Unassembled WGS sequence"/>
</dbReference>
<keyword evidence="5 8" id="KW-1133">Transmembrane helix</keyword>
<evidence type="ECO:0000256" key="3">
    <source>
        <dbReference type="ARBA" id="ARBA00022692"/>
    </source>
</evidence>
<comment type="subcellular location">
    <subcellularLocation>
        <location evidence="1">Membrane</location>
        <topology evidence="1">Multi-pass membrane protein</topology>
    </subcellularLocation>
</comment>
<feature type="transmembrane region" description="Helical" evidence="8">
    <location>
        <begin position="92"/>
        <end position="114"/>
    </location>
</feature>
<keyword evidence="6 8" id="KW-0472">Membrane</keyword>
<evidence type="ECO:0000256" key="6">
    <source>
        <dbReference type="ARBA" id="ARBA00023136"/>
    </source>
</evidence>
<keyword evidence="2" id="KW-0813">Transport</keyword>
<feature type="transmembrane region" description="Helical" evidence="8">
    <location>
        <begin position="153"/>
        <end position="178"/>
    </location>
</feature>
<keyword evidence="11" id="KW-1185">Reference proteome</keyword>
<sequence>MLPSESHGNASLPSPSGLIGIPRRFWILFMGGLGLMISYADRSNMAVAIVAIAREYNYNKSEQGLILAAFFIGYILTPILGGSLADKHGGKMVLATGALIWTLFTALTSLAAGWGLVWMVLVRIGLGLGEGVAYPSVHALIGAWIPPCERSKAVAMITAFSYLGAVIALPTSSALVVSSWGWRSIFWLFGAMGLSWSAIWQIWGSSSPKTCKRLLLRERRWILQQQRLEQEANGHSRRSEELEERGESSEDEEEGGTAPSFIPDSNTIAYQPVRSSEERLTQNPARLDLTILATAPSSTSLADVHKPATPWKALLLRREVWAIIISQFCNSLGFFVMQSWLPTFYLDYYGVDVGKIGYFSVVPSIAQGTMGFVAGFLGDKAVKDWGWQTLTVRRVSQALGSVGLGVFLLLAVKLAKDATTAMIIITVGMAINGFTMIGASAYQHDFCPQHAGFIFSLGNTAGTIPGLVGVFLVGFLLDKNRNEKGGDTVGGMDDKARWNLIWTFVCFFYLFGSSVFVILSTNKKFPRTI</sequence>
<feature type="region of interest" description="Disordered" evidence="7">
    <location>
        <begin position="232"/>
        <end position="265"/>
    </location>
</feature>
<comment type="caution">
    <text evidence="10">The sequence shown here is derived from an EMBL/GenBank/DDBJ whole genome shotgun (WGS) entry which is preliminary data.</text>
</comment>
<dbReference type="FunFam" id="1.20.1250.20:FF:000003">
    <property type="entry name" value="Solute carrier family 17 member 3"/>
    <property type="match status" value="1"/>
</dbReference>
<dbReference type="PANTHER" id="PTHR11662:SF446">
    <property type="entry name" value="SODIUM-DEPENDENT PHOSPHATE TRANSPORT PROTEIN 1, CHLOROPLASTIC"/>
    <property type="match status" value="1"/>
</dbReference>
<dbReference type="InterPro" id="IPR036259">
    <property type="entry name" value="MFS_trans_sf"/>
</dbReference>
<feature type="compositionally biased region" description="Basic and acidic residues" evidence="7">
    <location>
        <begin position="232"/>
        <end position="248"/>
    </location>
</feature>
<feature type="transmembrane region" description="Helical" evidence="8">
    <location>
        <begin position="320"/>
        <end position="341"/>
    </location>
</feature>
<dbReference type="SUPFAM" id="SSF103473">
    <property type="entry name" value="MFS general substrate transporter"/>
    <property type="match status" value="1"/>
</dbReference>
<feature type="transmembrane region" description="Helical" evidence="8">
    <location>
        <begin position="356"/>
        <end position="377"/>
    </location>
</feature>
<evidence type="ECO:0000256" key="8">
    <source>
        <dbReference type="SAM" id="Phobius"/>
    </source>
</evidence>
<feature type="transmembrane region" description="Helical" evidence="8">
    <location>
        <begin position="421"/>
        <end position="442"/>
    </location>
</feature>
<accession>A0A9P3HH11</accession>
<dbReference type="AlphaFoldDB" id="A0A9P3HH11"/>
<dbReference type="InterPro" id="IPR011701">
    <property type="entry name" value="MFS"/>
</dbReference>
<feature type="transmembrane region" description="Helical" evidence="8">
    <location>
        <begin position="65"/>
        <end position="85"/>
    </location>
</feature>
<dbReference type="GO" id="GO:0015293">
    <property type="term" value="F:symporter activity"/>
    <property type="evidence" value="ECO:0007669"/>
    <property type="project" value="UniProtKB-KW"/>
</dbReference>
<evidence type="ECO:0000256" key="2">
    <source>
        <dbReference type="ARBA" id="ARBA00022448"/>
    </source>
</evidence>